<keyword evidence="1" id="KW-0175">Coiled coil</keyword>
<evidence type="ECO:0000313" key="4">
    <source>
        <dbReference type="Proteomes" id="UP001150238"/>
    </source>
</evidence>
<evidence type="ECO:0000313" key="3">
    <source>
        <dbReference type="EMBL" id="KAJ4489569.1"/>
    </source>
</evidence>
<name>A0A9W9ASI9_9AGAR</name>
<comment type="caution">
    <text evidence="3">The sequence shown here is derived from an EMBL/GenBank/DDBJ whole genome shotgun (WGS) entry which is preliminary data.</text>
</comment>
<feature type="coiled-coil region" evidence="1">
    <location>
        <begin position="779"/>
        <end position="868"/>
    </location>
</feature>
<feature type="compositionally biased region" description="Polar residues" evidence="2">
    <location>
        <begin position="991"/>
        <end position="1021"/>
    </location>
</feature>
<reference evidence="3" key="2">
    <citation type="journal article" date="2023" name="Proc. Natl. Acad. Sci. U.S.A.">
        <title>A global phylogenomic analysis of the shiitake genus Lentinula.</title>
        <authorList>
            <person name="Sierra-Patev S."/>
            <person name="Min B."/>
            <person name="Naranjo-Ortiz M."/>
            <person name="Looney B."/>
            <person name="Konkel Z."/>
            <person name="Slot J.C."/>
            <person name="Sakamoto Y."/>
            <person name="Steenwyk J.L."/>
            <person name="Rokas A."/>
            <person name="Carro J."/>
            <person name="Camarero S."/>
            <person name="Ferreira P."/>
            <person name="Molpeceres G."/>
            <person name="Ruiz-Duenas F.J."/>
            <person name="Serrano A."/>
            <person name="Henrissat B."/>
            <person name="Drula E."/>
            <person name="Hughes K.W."/>
            <person name="Mata J.L."/>
            <person name="Ishikawa N.K."/>
            <person name="Vargas-Isla R."/>
            <person name="Ushijima S."/>
            <person name="Smith C.A."/>
            <person name="Donoghue J."/>
            <person name="Ahrendt S."/>
            <person name="Andreopoulos W."/>
            <person name="He G."/>
            <person name="LaButti K."/>
            <person name="Lipzen A."/>
            <person name="Ng V."/>
            <person name="Riley R."/>
            <person name="Sandor L."/>
            <person name="Barry K."/>
            <person name="Martinez A.T."/>
            <person name="Xiao Y."/>
            <person name="Gibbons J.G."/>
            <person name="Terashima K."/>
            <person name="Grigoriev I.V."/>
            <person name="Hibbett D."/>
        </authorList>
    </citation>
    <scope>NUCLEOTIDE SEQUENCE</scope>
    <source>
        <strain evidence="3">Sp2 HRB7682 ss15</strain>
    </source>
</reference>
<sequence>MTNTPIASIFFRLVTPSPPVIYANRPLASDVVRVLEVMQAMSLHLWKIPSFQIRYAIVEPEWTRIWTWLMALLKPLDDFVPASPTSKQLSLATTSRCLKEVFSLLESIASPTQSTPTEFNDFVMNMMKHPEALPAFAKVWVLSFTRQWSLSVYHPVMQFLIAFRCTIEDTPSDNSFHLAVRNAFPDFQLLPTWSSAIEDLLGQQVPSYSSNPEHRLATANQGMVLAATTLFLQPLPRLDGIHIMLKQIFILWTQCLDTPRSCNAYLENICFMFSSRLIVTGGPNWIVKALDAKLLHLMVKTLVWMQIGPRSKSESSMFQIVEQFVNALLIHSVYKSVQKQIRRNLKGCHLLSESVKRSMFKRETHPMNLYDDTRPIIGDLDQVQLIFRGLIQAIECRDAIRHSICSQGLHASRIVIEFNLTCYPWTWKVSRLAQTSASSHSFLSQFGIRPHHDTVFAVKCPCSMNFTKYAARSIHRKALLKSYHEGNRPSKDCLFLFYYSMSVLYFGNDIILEYPLGASDELPPIHMVPKGNTPSSSPKRVSTTQNNLEQNSTKVRLVSALDTDDQRAEIHKLQVQLVHLGTRHNILLRALTEGSPSLPLEIEQRDQAMSKCELENLIGPSQRQCDHYDARKFAVEVILYDLTQMVHYLKGVCKEPLASPADNDSNYARVSTKVETELQKCRVDYAKLRAAYETTVADVETIASKIHTLTSLGNGSLQDSPSIQLQPIEEDSESSAKNDSKQDPDGKLQQPPADKKYITQLEKIVEGYETREDGRDELENRLSLELDILREDMKNLEKSHHELETDLQSRESELRHLRSTLLARDGEDNNLKNQIQALRQKLSSMREERVLKGQLEQLQRAYKDKDAEWKTTTSTLQLTESRCAELTDELSVASSHGKAMENQILQLQLELARLQAGGLTPPMQSKMAWTPTPTRRPVTVQSQTGYNFPYSLPGVIPNSSPFGMSVGAVDVNKAYNSPTIWENPQEFRSPPSKSSQPKAGSTSLQDLQPSHSSAIPVSPSQNELTAIPLGGLKKALRHAPVAHHLATRRKYALTFLPSAINSPSRTRSSPSRVSLKSKNSRYSQDMSDEDKEEEQDDAAAVETSANKGKEKAASDSNGITGATGAKSNRRTNTIPSNPFDVKNNLNNMTRDLYQKSLNIEDNHDVLRTQFPSTPDARLTAYLNGMDAAKPMLVNTTLHWRGLTIQQMRKSHWNNALQEILSEEAERIFLAHKDGRFGKSRVNFRALFQARFNKLYRLIENFRFLPNETPVQRADRITESSERQRVSTKSSGLRRWKLDTRLKIATIMVQFCQDGGDESGITFWSYVIDALLVLGDGGMSDEESGDEDVVIDGVSTKQDVKRVKILWFRHESFAPIFQQVDETPKVELKIFTQQGRLSVKRIRSNNVVDKRDPPKGLPQDIFRPEYLDELFPHQKKQFRILTKKRFPIPAMD</sequence>
<feature type="compositionally biased region" description="Acidic residues" evidence="2">
    <location>
        <begin position="1086"/>
        <end position="1099"/>
    </location>
</feature>
<evidence type="ECO:0000256" key="2">
    <source>
        <dbReference type="SAM" id="MobiDB-lite"/>
    </source>
</evidence>
<dbReference type="Proteomes" id="UP001150238">
    <property type="component" value="Unassembled WGS sequence"/>
</dbReference>
<evidence type="ECO:0000256" key="1">
    <source>
        <dbReference type="SAM" id="Coils"/>
    </source>
</evidence>
<feature type="compositionally biased region" description="Low complexity" evidence="2">
    <location>
        <begin position="1062"/>
        <end position="1074"/>
    </location>
</feature>
<proteinExistence type="predicted"/>
<accession>A0A9W9ASI9</accession>
<feature type="compositionally biased region" description="Basic and acidic residues" evidence="2">
    <location>
        <begin position="734"/>
        <end position="746"/>
    </location>
</feature>
<feature type="compositionally biased region" description="Polar residues" evidence="2">
    <location>
        <begin position="532"/>
        <end position="548"/>
    </location>
</feature>
<protein>
    <submittedName>
        <fullName evidence="3">Uncharacterized protein</fullName>
    </submittedName>
</protein>
<feature type="region of interest" description="Disordered" evidence="2">
    <location>
        <begin position="525"/>
        <end position="548"/>
    </location>
</feature>
<feature type="region of interest" description="Disordered" evidence="2">
    <location>
        <begin position="1060"/>
        <end position="1143"/>
    </location>
</feature>
<dbReference type="EMBL" id="JANVFS010000007">
    <property type="protein sequence ID" value="KAJ4489569.1"/>
    <property type="molecule type" value="Genomic_DNA"/>
</dbReference>
<reference evidence="3" key="1">
    <citation type="submission" date="2022-08" db="EMBL/GenBank/DDBJ databases">
        <authorList>
            <consortium name="DOE Joint Genome Institute"/>
            <person name="Min B."/>
            <person name="Riley R."/>
            <person name="Sierra-Patev S."/>
            <person name="Naranjo-Ortiz M."/>
            <person name="Looney B."/>
            <person name="Konkel Z."/>
            <person name="Slot J.C."/>
            <person name="Sakamoto Y."/>
            <person name="Steenwyk J.L."/>
            <person name="Rokas A."/>
            <person name="Carro J."/>
            <person name="Camarero S."/>
            <person name="Ferreira P."/>
            <person name="Molpeceres G."/>
            <person name="Ruiz-Duenas F.J."/>
            <person name="Serrano A."/>
            <person name="Henrissat B."/>
            <person name="Drula E."/>
            <person name="Hughes K.W."/>
            <person name="Mata J.L."/>
            <person name="Ishikawa N.K."/>
            <person name="Vargas-Isla R."/>
            <person name="Ushijima S."/>
            <person name="Smith C.A."/>
            <person name="Ahrendt S."/>
            <person name="Andreopoulos W."/>
            <person name="He G."/>
            <person name="Labutti K."/>
            <person name="Lipzen A."/>
            <person name="Ng V."/>
            <person name="Sandor L."/>
            <person name="Barry K."/>
            <person name="Martinez A.T."/>
            <person name="Xiao Y."/>
            <person name="Gibbons J.G."/>
            <person name="Terashima K."/>
            <person name="Hibbett D.S."/>
            <person name="Grigoriev I.V."/>
        </authorList>
    </citation>
    <scope>NUCLEOTIDE SEQUENCE</scope>
    <source>
        <strain evidence="3">Sp2 HRB7682 ss15</strain>
    </source>
</reference>
<gene>
    <name evidence="3" type="ORF">C8J55DRAFT_486783</name>
</gene>
<feature type="region of interest" description="Disordered" evidence="2">
    <location>
        <begin position="981"/>
        <end position="1021"/>
    </location>
</feature>
<feature type="region of interest" description="Disordered" evidence="2">
    <location>
        <begin position="727"/>
        <end position="756"/>
    </location>
</feature>
<organism evidence="3 4">
    <name type="scientific">Lentinula lateritia</name>
    <dbReference type="NCBI Taxonomy" id="40482"/>
    <lineage>
        <taxon>Eukaryota</taxon>
        <taxon>Fungi</taxon>
        <taxon>Dikarya</taxon>
        <taxon>Basidiomycota</taxon>
        <taxon>Agaricomycotina</taxon>
        <taxon>Agaricomycetes</taxon>
        <taxon>Agaricomycetidae</taxon>
        <taxon>Agaricales</taxon>
        <taxon>Marasmiineae</taxon>
        <taxon>Omphalotaceae</taxon>
        <taxon>Lentinula</taxon>
    </lineage>
</organism>